<dbReference type="NCBIfam" id="TIGR04063">
    <property type="entry name" value="stp3"/>
    <property type="match status" value="1"/>
</dbReference>
<dbReference type="Pfam" id="PF13579">
    <property type="entry name" value="Glyco_trans_4_4"/>
    <property type="match status" value="1"/>
</dbReference>
<dbReference type="EMBL" id="JAUOPG010000008">
    <property type="protein sequence ID" value="MDO6454486.1"/>
    <property type="molecule type" value="Genomic_DNA"/>
</dbReference>
<evidence type="ECO:0000313" key="4">
    <source>
        <dbReference type="Proteomes" id="UP001169862"/>
    </source>
</evidence>
<evidence type="ECO:0000259" key="2">
    <source>
        <dbReference type="Pfam" id="PF13579"/>
    </source>
</evidence>
<sequence length="400" mass="45027">MKVLHILDHSIPLHSGYTFRTRSILKQQRANGWETAHITSGKQGDVATLKEEVEEFTFYRTPVDSKWYSSLPLLNQLAIINEMADRLSEVIEETRPDILHAHSPALTGAAALKVKKKFNLPLVYECRGFWEDAAVDHGTCKENDLRYKLTRALETHVFKKSDAVTTICEGLRADIQARGLPKGKITIIPNAVDIDRFPVIEHKNEQLLNELGLQGKRVLGFIGSFYAYEGLLFLVDAFAEVVKKDPQARLLLVGGGPEDEAIKARVKELALDEVVILTGRVPHAQVSDYYSLVDLFVYPREKMRLTDLVTPLKPLEAMAQGKLVVASDVGGHKELITDGYNGMLYQSGSQASLIAVLEKMLEESDQWATYRANGRKYVETVRNWEASVANYKDVYERLLR</sequence>
<gene>
    <name evidence="3" type="ORF">Q4490_13000</name>
</gene>
<dbReference type="RefSeq" id="WP_303551194.1">
    <property type="nucleotide sequence ID" value="NZ_JAUOPG010000008.1"/>
</dbReference>
<dbReference type="SUPFAM" id="SSF53756">
    <property type="entry name" value="UDP-Glycosyltransferase/glycogen phosphorylase"/>
    <property type="match status" value="1"/>
</dbReference>
<dbReference type="Gene3D" id="3.40.50.2000">
    <property type="entry name" value="Glycogen Phosphorylase B"/>
    <property type="match status" value="2"/>
</dbReference>
<dbReference type="InterPro" id="IPR050194">
    <property type="entry name" value="Glycosyltransferase_grp1"/>
</dbReference>
<dbReference type="AlphaFoldDB" id="A0AAW7XL83"/>
<feature type="domain" description="Glycosyltransferase subfamily 4-like N-terminal" evidence="2">
    <location>
        <begin position="16"/>
        <end position="190"/>
    </location>
</feature>
<dbReference type="PANTHER" id="PTHR45947">
    <property type="entry name" value="SULFOQUINOVOSYL TRANSFERASE SQD2"/>
    <property type="match status" value="1"/>
</dbReference>
<proteinExistence type="predicted"/>
<dbReference type="PANTHER" id="PTHR45947:SF3">
    <property type="entry name" value="SULFOQUINOVOSYL TRANSFERASE SQD2"/>
    <property type="match status" value="1"/>
</dbReference>
<dbReference type="GO" id="GO:0016758">
    <property type="term" value="F:hexosyltransferase activity"/>
    <property type="evidence" value="ECO:0007669"/>
    <property type="project" value="TreeGrafter"/>
</dbReference>
<accession>A0AAW7XL83</accession>
<dbReference type="Pfam" id="PF00534">
    <property type="entry name" value="Glycos_transf_1"/>
    <property type="match status" value="1"/>
</dbReference>
<name>A0AAW7XL83_9GAMM</name>
<dbReference type="InterPro" id="IPR024004">
    <property type="entry name" value="PEP-CTERM/XrtA_GlycosylTrfase"/>
</dbReference>
<evidence type="ECO:0000313" key="3">
    <source>
        <dbReference type="EMBL" id="MDO6454486.1"/>
    </source>
</evidence>
<dbReference type="CDD" id="cd03794">
    <property type="entry name" value="GT4_WbuB-like"/>
    <property type="match status" value="1"/>
</dbReference>
<comment type="caution">
    <text evidence="3">The sequence shown here is derived from an EMBL/GenBank/DDBJ whole genome shotgun (WGS) entry which is preliminary data.</text>
</comment>
<dbReference type="Proteomes" id="UP001169862">
    <property type="component" value="Unassembled WGS sequence"/>
</dbReference>
<feature type="domain" description="Glycosyl transferase family 1" evidence="1">
    <location>
        <begin position="211"/>
        <end position="376"/>
    </location>
</feature>
<dbReference type="InterPro" id="IPR001296">
    <property type="entry name" value="Glyco_trans_1"/>
</dbReference>
<protein>
    <submittedName>
        <fullName evidence="3">Glycosyltransferase, exosortase A system-associated</fullName>
    </submittedName>
</protein>
<organism evidence="3 4">
    <name type="scientific">Neptunomonas phycophila</name>
    <dbReference type="NCBI Taxonomy" id="1572645"/>
    <lineage>
        <taxon>Bacteria</taxon>
        <taxon>Pseudomonadati</taxon>
        <taxon>Pseudomonadota</taxon>
        <taxon>Gammaproteobacteria</taxon>
        <taxon>Oceanospirillales</taxon>
        <taxon>Oceanospirillaceae</taxon>
        <taxon>Neptunomonas</taxon>
    </lineage>
</organism>
<reference evidence="3" key="1">
    <citation type="submission" date="2023-07" db="EMBL/GenBank/DDBJ databases">
        <title>Genome content predicts the carbon catabolic preferences of heterotrophic bacteria.</title>
        <authorList>
            <person name="Gralka M."/>
        </authorList>
    </citation>
    <scope>NUCLEOTIDE SEQUENCE</scope>
    <source>
        <strain evidence="3">I2M16</strain>
    </source>
</reference>
<evidence type="ECO:0000259" key="1">
    <source>
        <dbReference type="Pfam" id="PF00534"/>
    </source>
</evidence>
<dbReference type="InterPro" id="IPR028098">
    <property type="entry name" value="Glyco_trans_4-like_N"/>
</dbReference>